<accession>A0A069D5K2</accession>
<keyword evidence="1" id="KW-0812">Transmembrane</keyword>
<feature type="transmembrane region" description="Helical" evidence="1">
    <location>
        <begin position="38"/>
        <end position="65"/>
    </location>
</feature>
<dbReference type="EMBL" id="BAJS01000040">
    <property type="protein sequence ID" value="GAK38168.1"/>
    <property type="molecule type" value="Genomic_DNA"/>
</dbReference>
<keyword evidence="1" id="KW-0472">Membrane</keyword>
<organism evidence="2 3">
    <name type="scientific">Bacteroides graminisolvens DSM 19988 = JCM 15093</name>
    <dbReference type="NCBI Taxonomy" id="1121097"/>
    <lineage>
        <taxon>Bacteria</taxon>
        <taxon>Pseudomonadati</taxon>
        <taxon>Bacteroidota</taxon>
        <taxon>Bacteroidia</taxon>
        <taxon>Bacteroidales</taxon>
        <taxon>Bacteroidaceae</taxon>
        <taxon>Bacteroides</taxon>
    </lineage>
</organism>
<feature type="transmembrane region" description="Helical" evidence="1">
    <location>
        <begin position="7"/>
        <end position="26"/>
    </location>
</feature>
<protein>
    <submittedName>
        <fullName evidence="2">Uncharacterized protein</fullName>
    </submittedName>
</protein>
<keyword evidence="3" id="KW-1185">Reference proteome</keyword>
<evidence type="ECO:0000313" key="2">
    <source>
        <dbReference type="EMBL" id="GAK38168.1"/>
    </source>
</evidence>
<feature type="transmembrane region" description="Helical" evidence="1">
    <location>
        <begin position="74"/>
        <end position="93"/>
    </location>
</feature>
<keyword evidence="1" id="KW-1133">Transmembrane helix</keyword>
<dbReference type="AlphaFoldDB" id="A0A069D5K2"/>
<gene>
    <name evidence="2" type="ORF">JCM15093_3484</name>
</gene>
<dbReference type="Proteomes" id="UP000027601">
    <property type="component" value="Unassembled WGS sequence"/>
</dbReference>
<reference evidence="2 3" key="1">
    <citation type="journal article" date="2015" name="Microbes Environ.">
        <title>Distribution and evolution of nitrogen fixation genes in the phylum bacteroidetes.</title>
        <authorList>
            <person name="Inoue J."/>
            <person name="Oshima K."/>
            <person name="Suda W."/>
            <person name="Sakamoto M."/>
            <person name="Iino T."/>
            <person name="Noda S."/>
            <person name="Hongoh Y."/>
            <person name="Hattori M."/>
            <person name="Ohkuma M."/>
        </authorList>
    </citation>
    <scope>NUCLEOTIDE SEQUENCE [LARGE SCALE GENOMIC DNA]</scope>
    <source>
        <strain evidence="2 3">JCM 15093</strain>
    </source>
</reference>
<proteinExistence type="predicted"/>
<sequence length="96" mass="11117">MKKWNPLLILFLLFIFYWIILFIVAITVDSQHAGGEQYFLTIFAKGIDLSPIIGTILLGVICLIYKKWTIRHKLLSTILLIFLLVASTFLLFFDHS</sequence>
<evidence type="ECO:0000313" key="3">
    <source>
        <dbReference type="Proteomes" id="UP000027601"/>
    </source>
</evidence>
<evidence type="ECO:0000256" key="1">
    <source>
        <dbReference type="SAM" id="Phobius"/>
    </source>
</evidence>
<comment type="caution">
    <text evidence="2">The sequence shown here is derived from an EMBL/GenBank/DDBJ whole genome shotgun (WGS) entry which is preliminary data.</text>
</comment>
<name>A0A069D5K2_9BACE</name>